<feature type="compositionally biased region" description="Pro residues" evidence="2">
    <location>
        <begin position="702"/>
        <end position="716"/>
    </location>
</feature>
<feature type="compositionally biased region" description="Basic residues" evidence="2">
    <location>
        <begin position="508"/>
        <end position="522"/>
    </location>
</feature>
<gene>
    <name evidence="4" type="primary">Plekha6</name>
    <name evidence="4" type="ORF">CALWIL_R08512</name>
</gene>
<comment type="caution">
    <text evidence="4">The sequence shown here is derived from an EMBL/GenBank/DDBJ whole genome shotgun (WGS) entry which is preliminary data.</text>
</comment>
<feature type="non-terminal residue" evidence="4">
    <location>
        <position position="1"/>
    </location>
</feature>
<protein>
    <submittedName>
        <fullName evidence="4">PKHA6 protein</fullName>
    </submittedName>
</protein>
<dbReference type="InterPro" id="IPR057971">
    <property type="entry name" value="PKHA4-7_TBCA"/>
</dbReference>
<organism evidence="4 5">
    <name type="scientific">Callaeas wilsoni</name>
    <name type="common">North Island kokako</name>
    <dbReference type="NCBI Taxonomy" id="1347786"/>
    <lineage>
        <taxon>Eukaryota</taxon>
        <taxon>Metazoa</taxon>
        <taxon>Chordata</taxon>
        <taxon>Craniata</taxon>
        <taxon>Vertebrata</taxon>
        <taxon>Euteleostomi</taxon>
        <taxon>Archelosauria</taxon>
        <taxon>Archosauria</taxon>
        <taxon>Dinosauria</taxon>
        <taxon>Saurischia</taxon>
        <taxon>Theropoda</taxon>
        <taxon>Coelurosauria</taxon>
        <taxon>Aves</taxon>
        <taxon>Neognathae</taxon>
        <taxon>Neoaves</taxon>
        <taxon>Telluraves</taxon>
        <taxon>Australaves</taxon>
        <taxon>Passeriformes</taxon>
        <taxon>Corvoidea</taxon>
        <taxon>Callaeidae</taxon>
        <taxon>Callaeas</taxon>
    </lineage>
</organism>
<proteinExistence type="predicted"/>
<dbReference type="Proteomes" id="UP000576729">
    <property type="component" value="Unassembled WGS sequence"/>
</dbReference>
<keyword evidence="1" id="KW-0175">Coiled coil</keyword>
<feature type="compositionally biased region" description="Low complexity" evidence="2">
    <location>
        <begin position="374"/>
        <end position="398"/>
    </location>
</feature>
<evidence type="ECO:0000259" key="3">
    <source>
        <dbReference type="Pfam" id="PF25541"/>
    </source>
</evidence>
<dbReference type="Pfam" id="PF25541">
    <property type="entry name" value="TBCA_PH"/>
    <property type="match status" value="1"/>
</dbReference>
<keyword evidence="5" id="KW-1185">Reference proteome</keyword>
<evidence type="ECO:0000313" key="4">
    <source>
        <dbReference type="EMBL" id="NXY59892.1"/>
    </source>
</evidence>
<feature type="non-terminal residue" evidence="4">
    <location>
        <position position="734"/>
    </location>
</feature>
<name>A0A7L4L3P1_9CORV</name>
<dbReference type="PANTHER" id="PTHR12752:SF5">
    <property type="entry name" value="PLECKSTRIN HOMOLOGY DOMAIN-CONTAINING FAMILY A MEMBER 6"/>
    <property type="match status" value="1"/>
</dbReference>
<evidence type="ECO:0000313" key="5">
    <source>
        <dbReference type="Proteomes" id="UP000576729"/>
    </source>
</evidence>
<accession>A0A7L4L3P1</accession>
<feature type="region of interest" description="Disordered" evidence="2">
    <location>
        <begin position="101"/>
        <end position="137"/>
    </location>
</feature>
<feature type="domain" description="Pleckstrin homology" evidence="3">
    <location>
        <begin position="211"/>
        <end position="349"/>
    </location>
</feature>
<feature type="compositionally biased region" description="Low complexity" evidence="2">
    <location>
        <begin position="108"/>
        <end position="118"/>
    </location>
</feature>
<sequence length="734" mass="82029">RSPTRFFPVSRRVPDYYSPYSPQYPEEYQYYPPGVRPDSICSMPAFDRVSPPWALEDKRHSFRNGGPFHAGFGRQDVPLWLPAPARPPSYLDEVDAASGSLRRMSLQPRSRSVPRSPSQGSYSRPARVYSPVRSPSARFERPLPRGDEIYADPATFVMRRSISSPKYDYLGDRRPVPAGVYPYHFPASPTIHDKMVTPFAEPYRDALHPYKISEQDTDKLLGKLCEQNKVLREQERLVQQLRAEKESLESALMGTHQELEMFGSQPAYPEKLLHKKESLQNQLINIRVELSQASTALANSTAEYESLESEVSTLHDDLWEQLNLDIQNEVLNRQIQKEIWRIQDVMEGLRKNNPSRGTDTAKHRVALGPSGTYSSNSPASPLSSASLTSPLSPFSLISGSQGSPTKPSPAEPKPGLEQSKKEPPRPSPSGPAPEGLPQSRPEQDGDKQAALNKVGIVPPRTKSPAEDEVVPRRNGLANGLSSRERPKSAVFATETKAKMSVEEQIDRMKRHQSGSMKEKRRSLQLPSPQQLPGPQPDPSGTKTPASYKVVRRHRSIHEVDISDLEAALRSDEPGKVYETPQEEIARLRKMELEPQHYDVDINKELSTPDKVLIPERYVELEPESPLSPEEMKEKQKKVERIKTLIAKSSLQNVIPLGEGEVDTPQDPEMQLQEQEKRIEISCALAAEASRRGRMLSAQCATPSPPTSPASPTPPTNPLSSEPPRGADSSHLMRV</sequence>
<dbReference type="EMBL" id="VWPU01011444">
    <property type="protein sequence ID" value="NXY59892.1"/>
    <property type="molecule type" value="Genomic_DNA"/>
</dbReference>
<evidence type="ECO:0000256" key="1">
    <source>
        <dbReference type="SAM" id="Coils"/>
    </source>
</evidence>
<feature type="region of interest" description="Disordered" evidence="2">
    <location>
        <begin position="350"/>
        <end position="547"/>
    </location>
</feature>
<evidence type="ECO:0000256" key="2">
    <source>
        <dbReference type="SAM" id="MobiDB-lite"/>
    </source>
</evidence>
<dbReference type="PANTHER" id="PTHR12752">
    <property type="entry name" value="PHOSPHOINOSITOL 3-PHOSPHATE-BINDING PROTEIN"/>
    <property type="match status" value="1"/>
</dbReference>
<feature type="coiled-coil region" evidence="1">
    <location>
        <begin position="231"/>
        <end position="317"/>
    </location>
</feature>
<dbReference type="AlphaFoldDB" id="A0A7L4L3P1"/>
<reference evidence="4 5" key="1">
    <citation type="submission" date="2019-09" db="EMBL/GenBank/DDBJ databases">
        <title>Bird 10,000 Genomes (B10K) Project - Family phase.</title>
        <authorList>
            <person name="Zhang G."/>
        </authorList>
    </citation>
    <scope>NUCLEOTIDE SEQUENCE [LARGE SCALE GENOMIC DNA]</scope>
    <source>
        <strain evidence="4">B10K-OTA-212792</strain>
        <tissue evidence="4">Blood</tissue>
    </source>
</reference>
<feature type="region of interest" description="Disordered" evidence="2">
    <location>
        <begin position="689"/>
        <end position="734"/>
    </location>
</feature>
<feature type="compositionally biased region" description="Basic and acidic residues" evidence="2">
    <location>
        <begin position="495"/>
        <end position="507"/>
    </location>
</feature>